<name>A0A4R1FVB9_9PAST</name>
<comment type="caution">
    <text evidence="1">The sequence shown here is derived from an EMBL/GenBank/DDBJ whole genome shotgun (WGS) entry which is preliminary data.</text>
</comment>
<gene>
    <name evidence="1" type="ORF">EV694_1250</name>
</gene>
<evidence type="ECO:0000313" key="1">
    <source>
        <dbReference type="EMBL" id="TCJ98823.1"/>
    </source>
</evidence>
<dbReference type="GO" id="GO:0004519">
    <property type="term" value="F:endonuclease activity"/>
    <property type="evidence" value="ECO:0007669"/>
    <property type="project" value="InterPro"/>
</dbReference>
<dbReference type="Pfam" id="PF05944">
    <property type="entry name" value="Phage_term_smal"/>
    <property type="match status" value="1"/>
</dbReference>
<protein>
    <submittedName>
        <fullName evidence="1">Small terminase subunit</fullName>
    </submittedName>
</protein>
<dbReference type="InterPro" id="IPR010270">
    <property type="entry name" value="Phage_P2_GpM"/>
</dbReference>
<reference evidence="1 2" key="1">
    <citation type="submission" date="2019-03" db="EMBL/GenBank/DDBJ databases">
        <title>Genomic Encyclopedia of Type Strains, Phase IV (KMG-IV): sequencing the most valuable type-strain genomes for metagenomic binning, comparative biology and taxonomic classification.</title>
        <authorList>
            <person name="Goeker M."/>
        </authorList>
    </citation>
    <scope>NUCLEOTIDE SEQUENCE [LARGE SCALE GENOMIC DNA]</scope>
    <source>
        <strain evidence="1 2">DSM 15534</strain>
    </source>
</reference>
<accession>A0A4R1FVB9</accession>
<evidence type="ECO:0000313" key="2">
    <source>
        <dbReference type="Proteomes" id="UP000294702"/>
    </source>
</evidence>
<dbReference type="GO" id="GO:0003677">
    <property type="term" value="F:DNA binding"/>
    <property type="evidence" value="ECO:0007669"/>
    <property type="project" value="InterPro"/>
</dbReference>
<dbReference type="Proteomes" id="UP000294702">
    <property type="component" value="Unassembled WGS sequence"/>
</dbReference>
<dbReference type="EMBL" id="SMFT01000002">
    <property type="protein sequence ID" value="TCJ98823.1"/>
    <property type="molecule type" value="Genomic_DNA"/>
</dbReference>
<dbReference type="RefSeq" id="WP_243645979.1">
    <property type="nucleotide sequence ID" value="NZ_SMFT01000002.1"/>
</dbReference>
<dbReference type="AlphaFoldDB" id="A0A4R1FVB9"/>
<keyword evidence="2" id="KW-1185">Reference proteome</keyword>
<sequence>MREFQARMKALEQVEQINKASQAEQVQIIQQQSGEYETLLIALQNDVNRIRALPTFEQRKEVKRQEFLPKWLPFVEQYLADKQVYQNDYFIYCIIYLFDVGDFDRALALAEQAIEQNQAMPDRFSSNLPTFVADQIYKWADKTAAVGLSVEPYFSQTLQNVATQWNLHEVVTAKWLKMAAELLLRNRNKGIVNASGVIDYERLILAIQLCNKAFQLNPKIGVKTMIERCVMRLNALRKKDKRIPPVAGLSFENEAINFDLIIEKLRSCPPNPNEKDGLTNV</sequence>
<organism evidence="1 2">
    <name type="scientific">Volucribacter psittacicida</name>
    <dbReference type="NCBI Taxonomy" id="203482"/>
    <lineage>
        <taxon>Bacteria</taxon>
        <taxon>Pseudomonadati</taxon>
        <taxon>Pseudomonadota</taxon>
        <taxon>Gammaproteobacteria</taxon>
        <taxon>Pasteurellales</taxon>
        <taxon>Pasteurellaceae</taxon>
        <taxon>Volucribacter</taxon>
    </lineage>
</organism>
<proteinExistence type="predicted"/>